<name>A0ABS7ZN11_9GAMM</name>
<dbReference type="EMBL" id="JAEDAH010000024">
    <property type="protein sequence ID" value="MCA6063096.1"/>
    <property type="molecule type" value="Genomic_DNA"/>
</dbReference>
<reference evidence="2 3" key="1">
    <citation type="submission" date="2020-12" db="EMBL/GenBank/DDBJ databases">
        <title>Novel Thalassolituus-related marine hydrocarbonoclastic bacteria mediated algae-derived hydrocarbons mineralization in twilight zone of the northern South China Sea.</title>
        <authorList>
            <person name="Dong C."/>
        </authorList>
    </citation>
    <scope>NUCLEOTIDE SEQUENCE [LARGE SCALE GENOMIC DNA]</scope>
    <source>
        <strain evidence="2 3">IMCC1826</strain>
    </source>
</reference>
<feature type="coiled-coil region" evidence="1">
    <location>
        <begin position="5"/>
        <end position="53"/>
    </location>
</feature>
<protein>
    <submittedName>
        <fullName evidence="2">Uncharacterized protein</fullName>
    </submittedName>
</protein>
<evidence type="ECO:0000313" key="3">
    <source>
        <dbReference type="Proteomes" id="UP000714380"/>
    </source>
</evidence>
<evidence type="ECO:0000256" key="1">
    <source>
        <dbReference type="SAM" id="Coils"/>
    </source>
</evidence>
<keyword evidence="3" id="KW-1185">Reference proteome</keyword>
<dbReference type="Proteomes" id="UP000714380">
    <property type="component" value="Unassembled WGS sequence"/>
</dbReference>
<sequence length="298" mass="34492">MSFQIANLQSEIQNQRRWLRDAQDAAKRHARAADNARQKAQQLQQALTQANEKYQFQKAFSDEQLDTIKYLAARSAEPGNEGLREFSFKLYLLELCGAPYEQGLRGCGGYHWLDSLRMGLYRTPARALNREEMRLINLKLMVRAEFYTFAKITKKLNAFQGKVLEALTFGSDEYPQLRDPRLVEVVVREVKAHNEWIAQLEGAEEGDLRLQHDWEAERLAWWKENAAYLEATHTVPLFKAMLKENPAIRVDDFHAAGRIARDAGWHINRMEPSKYYTANTVAAFWDAPHSFCPQEVML</sequence>
<accession>A0ABS7ZN11</accession>
<proteinExistence type="predicted"/>
<keyword evidence="1" id="KW-0175">Coiled coil</keyword>
<gene>
    <name evidence="2" type="ORF">I9W95_05685</name>
</gene>
<comment type="caution">
    <text evidence="2">The sequence shown here is derived from an EMBL/GenBank/DDBJ whole genome shotgun (WGS) entry which is preliminary data.</text>
</comment>
<organism evidence="2 3">
    <name type="scientific">Thalassolituus marinus</name>
    <dbReference type="NCBI Taxonomy" id="671053"/>
    <lineage>
        <taxon>Bacteria</taxon>
        <taxon>Pseudomonadati</taxon>
        <taxon>Pseudomonadota</taxon>
        <taxon>Gammaproteobacteria</taxon>
        <taxon>Oceanospirillales</taxon>
        <taxon>Oceanospirillaceae</taxon>
        <taxon>Thalassolituus</taxon>
    </lineage>
</organism>
<dbReference type="RefSeq" id="WP_225672756.1">
    <property type="nucleotide sequence ID" value="NZ_JAEDAH010000024.1"/>
</dbReference>
<evidence type="ECO:0000313" key="2">
    <source>
        <dbReference type="EMBL" id="MCA6063096.1"/>
    </source>
</evidence>